<evidence type="ECO:0000313" key="2">
    <source>
        <dbReference type="Proteomes" id="UP000054538"/>
    </source>
</evidence>
<sequence>MPMAFGWRLSSQLDISRTTDKTPDPTTHCFGTSCAFGLRYPRNALSVFAERREMS</sequence>
<evidence type="ECO:0000313" key="1">
    <source>
        <dbReference type="EMBL" id="KIK91720.1"/>
    </source>
</evidence>
<protein>
    <submittedName>
        <fullName evidence="1">Uncharacterized protein</fullName>
    </submittedName>
</protein>
<reference evidence="1 2" key="1">
    <citation type="submission" date="2014-04" db="EMBL/GenBank/DDBJ databases">
        <authorList>
            <consortium name="DOE Joint Genome Institute"/>
            <person name="Kuo A."/>
            <person name="Kohler A."/>
            <person name="Jargeat P."/>
            <person name="Nagy L.G."/>
            <person name="Floudas D."/>
            <person name="Copeland A."/>
            <person name="Barry K.W."/>
            <person name="Cichocki N."/>
            <person name="Veneault-Fourrey C."/>
            <person name="LaButti K."/>
            <person name="Lindquist E.A."/>
            <person name="Lipzen A."/>
            <person name="Lundell T."/>
            <person name="Morin E."/>
            <person name="Murat C."/>
            <person name="Sun H."/>
            <person name="Tunlid A."/>
            <person name="Henrissat B."/>
            <person name="Grigoriev I.V."/>
            <person name="Hibbett D.S."/>
            <person name="Martin F."/>
            <person name="Nordberg H.P."/>
            <person name="Cantor M.N."/>
            <person name="Hua S.X."/>
        </authorList>
    </citation>
    <scope>NUCLEOTIDE SEQUENCE [LARGE SCALE GENOMIC DNA]</scope>
    <source>
        <strain evidence="1 2">Ve08.2h10</strain>
    </source>
</reference>
<reference evidence="2" key="2">
    <citation type="submission" date="2015-01" db="EMBL/GenBank/DDBJ databases">
        <title>Evolutionary Origins and Diversification of the Mycorrhizal Mutualists.</title>
        <authorList>
            <consortium name="DOE Joint Genome Institute"/>
            <consortium name="Mycorrhizal Genomics Consortium"/>
            <person name="Kohler A."/>
            <person name="Kuo A."/>
            <person name="Nagy L.G."/>
            <person name="Floudas D."/>
            <person name="Copeland A."/>
            <person name="Barry K.W."/>
            <person name="Cichocki N."/>
            <person name="Veneault-Fourrey C."/>
            <person name="LaButti K."/>
            <person name="Lindquist E.A."/>
            <person name="Lipzen A."/>
            <person name="Lundell T."/>
            <person name="Morin E."/>
            <person name="Murat C."/>
            <person name="Riley R."/>
            <person name="Ohm R."/>
            <person name="Sun H."/>
            <person name="Tunlid A."/>
            <person name="Henrissat B."/>
            <person name="Grigoriev I.V."/>
            <person name="Hibbett D.S."/>
            <person name="Martin F."/>
        </authorList>
    </citation>
    <scope>NUCLEOTIDE SEQUENCE [LARGE SCALE GENOMIC DNA]</scope>
    <source>
        <strain evidence="2">Ve08.2h10</strain>
    </source>
</reference>
<dbReference type="AlphaFoldDB" id="A0A0D0E3P3"/>
<organism evidence="1 2">
    <name type="scientific">Paxillus rubicundulus Ve08.2h10</name>
    <dbReference type="NCBI Taxonomy" id="930991"/>
    <lineage>
        <taxon>Eukaryota</taxon>
        <taxon>Fungi</taxon>
        <taxon>Dikarya</taxon>
        <taxon>Basidiomycota</taxon>
        <taxon>Agaricomycotina</taxon>
        <taxon>Agaricomycetes</taxon>
        <taxon>Agaricomycetidae</taxon>
        <taxon>Boletales</taxon>
        <taxon>Paxilineae</taxon>
        <taxon>Paxillaceae</taxon>
        <taxon>Paxillus</taxon>
    </lineage>
</organism>
<name>A0A0D0E3P3_9AGAM</name>
<accession>A0A0D0E3P3</accession>
<dbReference type="HOGENOM" id="CLU_3033066_0_0_1"/>
<keyword evidence="2" id="KW-1185">Reference proteome</keyword>
<proteinExistence type="predicted"/>
<gene>
    <name evidence="1" type="ORF">PAXRUDRAFT_830583</name>
</gene>
<dbReference type="EMBL" id="KN825356">
    <property type="protein sequence ID" value="KIK91720.1"/>
    <property type="molecule type" value="Genomic_DNA"/>
</dbReference>
<dbReference type="InParanoid" id="A0A0D0E3P3"/>
<dbReference type="Proteomes" id="UP000054538">
    <property type="component" value="Unassembled WGS sequence"/>
</dbReference>